<dbReference type="AlphaFoldDB" id="A0A0C2X5S3"/>
<dbReference type="OrthoDB" id="3233595at2759"/>
<evidence type="ECO:0000313" key="1">
    <source>
        <dbReference type="EMBL" id="KIL64063.1"/>
    </source>
</evidence>
<gene>
    <name evidence="1" type="ORF">M378DRAFT_163782</name>
</gene>
<evidence type="ECO:0000313" key="2">
    <source>
        <dbReference type="Proteomes" id="UP000054549"/>
    </source>
</evidence>
<dbReference type="InParanoid" id="A0A0C2X5S3"/>
<accession>A0A0C2X5S3</accession>
<name>A0A0C2X5S3_AMAMK</name>
<organism evidence="1 2">
    <name type="scientific">Amanita muscaria (strain Koide BX008)</name>
    <dbReference type="NCBI Taxonomy" id="946122"/>
    <lineage>
        <taxon>Eukaryota</taxon>
        <taxon>Fungi</taxon>
        <taxon>Dikarya</taxon>
        <taxon>Basidiomycota</taxon>
        <taxon>Agaricomycotina</taxon>
        <taxon>Agaricomycetes</taxon>
        <taxon>Agaricomycetidae</taxon>
        <taxon>Agaricales</taxon>
        <taxon>Pluteineae</taxon>
        <taxon>Amanitaceae</taxon>
        <taxon>Amanita</taxon>
    </lineage>
</organism>
<dbReference type="HOGENOM" id="CLU_2573406_0_0_1"/>
<dbReference type="Proteomes" id="UP000054549">
    <property type="component" value="Unassembled WGS sequence"/>
</dbReference>
<proteinExistence type="predicted"/>
<protein>
    <submittedName>
        <fullName evidence="1">Uncharacterized protein</fullName>
    </submittedName>
</protein>
<dbReference type="EMBL" id="KN818253">
    <property type="protein sequence ID" value="KIL64063.1"/>
    <property type="molecule type" value="Genomic_DNA"/>
</dbReference>
<reference evidence="1 2" key="1">
    <citation type="submission" date="2014-04" db="EMBL/GenBank/DDBJ databases">
        <title>Evolutionary Origins and Diversification of the Mycorrhizal Mutualists.</title>
        <authorList>
            <consortium name="DOE Joint Genome Institute"/>
            <consortium name="Mycorrhizal Genomics Consortium"/>
            <person name="Kohler A."/>
            <person name="Kuo A."/>
            <person name="Nagy L.G."/>
            <person name="Floudas D."/>
            <person name="Copeland A."/>
            <person name="Barry K.W."/>
            <person name="Cichocki N."/>
            <person name="Veneault-Fourrey C."/>
            <person name="LaButti K."/>
            <person name="Lindquist E.A."/>
            <person name="Lipzen A."/>
            <person name="Lundell T."/>
            <person name="Morin E."/>
            <person name="Murat C."/>
            <person name="Riley R."/>
            <person name="Ohm R."/>
            <person name="Sun H."/>
            <person name="Tunlid A."/>
            <person name="Henrissat B."/>
            <person name="Grigoriev I.V."/>
            <person name="Hibbett D.S."/>
            <person name="Martin F."/>
        </authorList>
    </citation>
    <scope>NUCLEOTIDE SEQUENCE [LARGE SCALE GENOMIC DNA]</scope>
    <source>
        <strain evidence="1 2">Koide BX008</strain>
    </source>
</reference>
<keyword evidence="2" id="KW-1185">Reference proteome</keyword>
<sequence length="81" mass="9075">MRREDPSNMQSQKRLSRGISTPEFRYDLLSADGHIALVAADVIKNKVEGKKVQSVLSFVPFPKNRELCYYIAFGGGVKVCI</sequence>